<evidence type="ECO:0000313" key="2">
    <source>
        <dbReference type="Proteomes" id="UP000537161"/>
    </source>
</evidence>
<sequence>MMTPEQELWACALHIERQHGENASGFIAERIQALTLAADKAGVERWQAIADKLDQITQTPSRPPQ</sequence>
<comment type="caution">
    <text evidence="1">The sequence shown here is derived from an EMBL/GenBank/DDBJ whole genome shotgun (WGS) entry which is preliminary data.</text>
</comment>
<proteinExistence type="predicted"/>
<organism evidence="1 2">
    <name type="scientific">Sphingopyxis panaciterrulae</name>
    <dbReference type="NCBI Taxonomy" id="462372"/>
    <lineage>
        <taxon>Bacteria</taxon>
        <taxon>Pseudomonadati</taxon>
        <taxon>Pseudomonadota</taxon>
        <taxon>Alphaproteobacteria</taxon>
        <taxon>Sphingomonadales</taxon>
        <taxon>Sphingomonadaceae</taxon>
        <taxon>Sphingopyxis</taxon>
    </lineage>
</organism>
<protein>
    <submittedName>
        <fullName evidence="1">Uncharacterized protein</fullName>
    </submittedName>
</protein>
<dbReference type="AlphaFoldDB" id="A0A7W9B8X2"/>
<reference evidence="1 2" key="1">
    <citation type="submission" date="2020-08" db="EMBL/GenBank/DDBJ databases">
        <title>Genomic Encyclopedia of Type Strains, Phase IV (KMG-IV): sequencing the most valuable type-strain genomes for metagenomic binning, comparative biology and taxonomic classification.</title>
        <authorList>
            <person name="Goeker M."/>
        </authorList>
    </citation>
    <scope>NUCLEOTIDE SEQUENCE [LARGE SCALE GENOMIC DNA]</scope>
    <source>
        <strain evidence="1 2">DSM 27163</strain>
    </source>
</reference>
<keyword evidence="2" id="KW-1185">Reference proteome</keyword>
<dbReference type="EMBL" id="JACIJH010000018">
    <property type="protein sequence ID" value="MBB5708428.1"/>
    <property type="molecule type" value="Genomic_DNA"/>
</dbReference>
<accession>A0A7W9B8X2</accession>
<dbReference type="Proteomes" id="UP000537161">
    <property type="component" value="Unassembled WGS sequence"/>
</dbReference>
<dbReference type="RefSeq" id="WP_246427334.1">
    <property type="nucleotide sequence ID" value="NZ_JACIJH010000018.1"/>
</dbReference>
<dbReference type="InterPro" id="IPR054234">
    <property type="entry name" value="DUF6961"/>
</dbReference>
<gene>
    <name evidence="1" type="ORF">FHR21_003813</name>
</gene>
<evidence type="ECO:0000313" key="1">
    <source>
        <dbReference type="EMBL" id="MBB5708428.1"/>
    </source>
</evidence>
<name>A0A7W9B8X2_9SPHN</name>
<dbReference type="Pfam" id="PF22284">
    <property type="entry name" value="DUF6961"/>
    <property type="match status" value="1"/>
</dbReference>